<evidence type="ECO:0000313" key="1">
    <source>
        <dbReference type="EMBL" id="TDF74664.1"/>
    </source>
</evidence>
<gene>
    <name evidence="1" type="ORF">E0946_00855</name>
</gene>
<organism evidence="1 2">
    <name type="scientific">Candidatus Syntrophosphaera thermopropionivorans</name>
    <dbReference type="NCBI Taxonomy" id="2593015"/>
    <lineage>
        <taxon>Bacteria</taxon>
        <taxon>Pseudomonadati</taxon>
        <taxon>Candidatus Cloacimonadota</taxon>
        <taxon>Candidatus Cloacimonadia</taxon>
        <taxon>Candidatus Cloacimonadales</taxon>
        <taxon>Candidatus Cloacimonadaceae</taxon>
        <taxon>Candidatus Syntrophosphaera</taxon>
    </lineage>
</organism>
<proteinExistence type="predicted"/>
<keyword evidence="2" id="KW-1185">Reference proteome</keyword>
<comment type="caution">
    <text evidence="1">The sequence shown here is derived from an EMBL/GenBank/DDBJ whole genome shotgun (WGS) entry which is preliminary data.</text>
</comment>
<dbReference type="Proteomes" id="UP000294588">
    <property type="component" value="Unassembled WGS sequence"/>
</dbReference>
<name>A0AC61QL45_9BACT</name>
<dbReference type="EMBL" id="SMOG01000001">
    <property type="protein sequence ID" value="TDF74664.1"/>
    <property type="molecule type" value="Genomic_DNA"/>
</dbReference>
<protein>
    <submittedName>
        <fullName evidence="1">Uncharacterized protein</fullName>
    </submittedName>
</protein>
<evidence type="ECO:0000313" key="2">
    <source>
        <dbReference type="Proteomes" id="UP000294588"/>
    </source>
</evidence>
<sequence length="144" mass="17226">MYNPKIDLFLEKTGIDYLFCLLANLEAQRLSQLPAYVRQHFPDKIPVMAMNHVADNEVPDYFKEIEEATLKMAKEHLPYPEEEVELEEETYDDSGEHIEELADSTHRFYSEEEEEEEEIEETEEEEEESYEFEDDLDNFEDEEE</sequence>
<accession>A0AC61QL45</accession>
<reference evidence="1" key="1">
    <citation type="submission" date="2019-03" db="EMBL/GenBank/DDBJ databases">
        <title>Candidatus Syntrophosphaera thermopropionivorans: a novel player in syntrophic propionate oxidation during anaerobic digestion.</title>
        <authorList>
            <person name="Dyksma S."/>
        </authorList>
    </citation>
    <scope>NUCLEOTIDE SEQUENCE</scope>
    <source>
        <strain evidence="1">W5</strain>
    </source>
</reference>